<comment type="similarity">
    <text evidence="2">Belongs to the FAD-binding oxidoreductase/transferase type 4 family.</text>
</comment>
<dbReference type="RefSeq" id="WP_102844473.1">
    <property type="nucleotide sequence ID" value="NZ_PDZR01000018.1"/>
</dbReference>
<comment type="cofactor">
    <cofactor evidence="1">
        <name>FAD</name>
        <dbReference type="ChEBI" id="CHEBI:57692"/>
    </cofactor>
</comment>
<dbReference type="Gene3D" id="3.30.465.10">
    <property type="match status" value="1"/>
</dbReference>
<dbReference type="InterPro" id="IPR004113">
    <property type="entry name" value="FAD-bd_oxidored_4_C"/>
</dbReference>
<evidence type="ECO:0000256" key="1">
    <source>
        <dbReference type="ARBA" id="ARBA00001974"/>
    </source>
</evidence>
<name>A0A2J7TEL5_METSI</name>
<dbReference type="InterPro" id="IPR016169">
    <property type="entry name" value="FAD-bd_PCMH_sub2"/>
</dbReference>
<dbReference type="InterPro" id="IPR006094">
    <property type="entry name" value="Oxid_FAD_bind_N"/>
</dbReference>
<dbReference type="GO" id="GO:0022904">
    <property type="term" value="P:respiratory electron transport chain"/>
    <property type="evidence" value="ECO:0007669"/>
    <property type="project" value="TreeGrafter"/>
</dbReference>
<dbReference type="GO" id="GO:0071949">
    <property type="term" value="F:FAD binding"/>
    <property type="evidence" value="ECO:0007669"/>
    <property type="project" value="InterPro"/>
</dbReference>
<dbReference type="Pfam" id="PF01565">
    <property type="entry name" value="FAD_binding_4"/>
    <property type="match status" value="1"/>
</dbReference>
<dbReference type="PROSITE" id="PS51387">
    <property type="entry name" value="FAD_PCMH"/>
    <property type="match status" value="1"/>
</dbReference>
<dbReference type="InterPro" id="IPR016167">
    <property type="entry name" value="FAD-bd_PCMH_sub1"/>
</dbReference>
<dbReference type="AlphaFoldDB" id="A0A2J7TEL5"/>
<dbReference type="InterPro" id="IPR016171">
    <property type="entry name" value="Vanillyl_alc_oxidase_C-sub2"/>
</dbReference>
<keyword evidence="3" id="KW-0285">Flavoprotein</keyword>
<evidence type="ECO:0000259" key="5">
    <source>
        <dbReference type="PROSITE" id="PS51387"/>
    </source>
</evidence>
<evidence type="ECO:0000313" key="6">
    <source>
        <dbReference type="EMBL" id="PNG25204.1"/>
    </source>
</evidence>
<dbReference type="Gene3D" id="3.30.70.2740">
    <property type="match status" value="1"/>
</dbReference>
<keyword evidence="4" id="KW-0274">FAD</keyword>
<evidence type="ECO:0000313" key="7">
    <source>
        <dbReference type="Proteomes" id="UP000236286"/>
    </source>
</evidence>
<dbReference type="PANTHER" id="PTHR43716">
    <property type="entry name" value="D-2-HYDROXYGLUTARATE DEHYDROGENASE, MITOCHONDRIAL"/>
    <property type="match status" value="1"/>
</dbReference>
<dbReference type="GO" id="GO:0003824">
    <property type="term" value="F:catalytic activity"/>
    <property type="evidence" value="ECO:0007669"/>
    <property type="project" value="InterPro"/>
</dbReference>
<dbReference type="InterPro" id="IPR051264">
    <property type="entry name" value="FAD-oxidored/transferase_4"/>
</dbReference>
<organism evidence="6 7">
    <name type="scientific">Methylocella silvestris</name>
    <dbReference type="NCBI Taxonomy" id="199596"/>
    <lineage>
        <taxon>Bacteria</taxon>
        <taxon>Pseudomonadati</taxon>
        <taxon>Pseudomonadota</taxon>
        <taxon>Alphaproteobacteria</taxon>
        <taxon>Hyphomicrobiales</taxon>
        <taxon>Beijerinckiaceae</taxon>
        <taxon>Methylocella</taxon>
    </lineage>
</organism>
<gene>
    <name evidence="6" type="ORF">CR492_14605</name>
</gene>
<dbReference type="InterPro" id="IPR036318">
    <property type="entry name" value="FAD-bd_PCMH-like_sf"/>
</dbReference>
<dbReference type="FunFam" id="1.10.45.10:FF:000001">
    <property type="entry name" value="D-lactate dehydrogenase mitochondrial"/>
    <property type="match status" value="1"/>
</dbReference>
<dbReference type="OrthoDB" id="9809290at2"/>
<evidence type="ECO:0000256" key="4">
    <source>
        <dbReference type="ARBA" id="ARBA00022827"/>
    </source>
</evidence>
<dbReference type="SUPFAM" id="SSF56176">
    <property type="entry name" value="FAD-binding/transporter-associated domain-like"/>
    <property type="match status" value="1"/>
</dbReference>
<feature type="domain" description="FAD-binding PCMH-type" evidence="5">
    <location>
        <begin position="46"/>
        <end position="227"/>
    </location>
</feature>
<evidence type="ECO:0000256" key="3">
    <source>
        <dbReference type="ARBA" id="ARBA00022630"/>
    </source>
</evidence>
<reference evidence="6 7" key="1">
    <citation type="submission" date="2017-10" db="EMBL/GenBank/DDBJ databases">
        <title>Genome announcement of Methylocella silvestris TVC from permafrost.</title>
        <authorList>
            <person name="Wang J."/>
            <person name="Geng K."/>
            <person name="Ul-Haque F."/>
            <person name="Crombie A.T."/>
            <person name="Street L.E."/>
            <person name="Wookey P.A."/>
            <person name="Murrell J.C."/>
            <person name="Pratscher J."/>
        </authorList>
    </citation>
    <scope>NUCLEOTIDE SEQUENCE [LARGE SCALE GENOMIC DNA]</scope>
    <source>
        <strain evidence="6 7">TVC</strain>
    </source>
</reference>
<dbReference type="SUPFAM" id="SSF55103">
    <property type="entry name" value="FAD-linked oxidases, C-terminal domain"/>
    <property type="match status" value="1"/>
</dbReference>
<dbReference type="Pfam" id="PF02913">
    <property type="entry name" value="FAD-oxidase_C"/>
    <property type="match status" value="1"/>
</dbReference>
<accession>A0A2J7TEL5</accession>
<dbReference type="Gene3D" id="1.10.45.10">
    <property type="entry name" value="Vanillyl-alcohol Oxidase, Chain A, domain 4"/>
    <property type="match status" value="1"/>
</dbReference>
<dbReference type="PANTHER" id="PTHR43716:SF2">
    <property type="entry name" value="BLL6224 PROTEIN"/>
    <property type="match status" value="1"/>
</dbReference>
<dbReference type="Gene3D" id="3.30.43.10">
    <property type="entry name" value="Uridine Diphospho-n-acetylenolpyruvylglucosamine Reductase, domain 2"/>
    <property type="match status" value="1"/>
</dbReference>
<dbReference type="InterPro" id="IPR016166">
    <property type="entry name" value="FAD-bd_PCMH"/>
</dbReference>
<comment type="caution">
    <text evidence="6">The sequence shown here is derived from an EMBL/GenBank/DDBJ whole genome shotgun (WGS) entry which is preliminary data.</text>
</comment>
<dbReference type="InterPro" id="IPR016164">
    <property type="entry name" value="FAD-linked_Oxase-like_C"/>
</dbReference>
<dbReference type="Proteomes" id="UP000236286">
    <property type="component" value="Unassembled WGS sequence"/>
</dbReference>
<sequence length="478" mass="50225">MTGFSPDEPAQGSALLDRFGTMLGARHILANADDMAPYLVEPRGLYHGRALCVLRPGSTEEVAAVLTLCNETRTPVVPQGGNTGLVGGQTPDASGRAIVISLERMRALRGIDLASNAMTVEAGMILAAAQAEAERAGRLFPLSLASEGSCTIGGNLAANAGGTSVIAYGNARDLTLGVEAVLADGRIYRGLSKLKKDNTGYDLKDLFIGSEGTLGIITAAVLKLFPRPAAVATAFIALPSPAAALALLDLAREKCGGQITAFELTPRIGLEFVLAHCARTRDPLPHAAPWYALLELSSQSPDGLDERLLQLLEHAADRGLICDAAVAASLDQRKTFWRLRDELSDAQRHEGGSIKHDVSVPVADIARFLTEVEAALAAAAPGARLVAFGHLGDGNIHCNVSQPIGADRAAFLDRWDEINAIVHGIVARYGGSISAEHGIGQLKRDLLPSVKDPVALELMRALKATLDPHGILNPGKVI</sequence>
<protein>
    <submittedName>
        <fullName evidence="6">Hydroxyacid dehydrogenase</fullName>
    </submittedName>
</protein>
<evidence type="ECO:0000256" key="2">
    <source>
        <dbReference type="ARBA" id="ARBA00008000"/>
    </source>
</evidence>
<dbReference type="EMBL" id="PDZR01000018">
    <property type="protein sequence ID" value="PNG25204.1"/>
    <property type="molecule type" value="Genomic_DNA"/>
</dbReference>
<proteinExistence type="inferred from homology"/>
<dbReference type="Gene3D" id="3.30.70.2190">
    <property type="match status" value="1"/>
</dbReference>